<gene>
    <name evidence="11" type="ORF">OS493_001281</name>
</gene>
<keyword evidence="12" id="KW-1185">Reference proteome</keyword>
<evidence type="ECO:0000256" key="7">
    <source>
        <dbReference type="ARBA" id="ARBA00048109"/>
    </source>
</evidence>
<sequence>MNLYSKYMESAPSLLYGLLCFSAILLWTVFAILTLPFWFLFRIFKWFQGICISYYKLGRVLASRDVPFLHETEYNRNFINSLFVVEGTVDLVDLRQLIMARVVQNNEEPSYARMRKLIVQHCWRYVWQDEVDFNIDKHVYQFEGTSPSNEEELQKMLSEQFSSPMRDGVSPWEILVMPLDLPGKDQTAICMRIHHAIGDGFALIGLFARLMDKKPELLRVKKPVVTPCDKQKQVWKAILTGPLALLSVALSTTDNPFPAKKMSGEKCISWTKTIDLELIKEIKMRTGTTVNDVLSTCLAGSLRRYLRSEGMDNPADIQIAVTINTRSPKILSRDNIPLENHSTGLLYNLPVGVADPLKRLVETKRRMDNFKSSSDWRIFGFIYSQIVGRLPDFIGRFSSFSLNRHCSLILSNVPGPLTPFEIGGRKW</sequence>
<evidence type="ECO:0000256" key="4">
    <source>
        <dbReference type="ARBA" id="ARBA00023315"/>
    </source>
</evidence>
<dbReference type="Pfam" id="PF03007">
    <property type="entry name" value="WS_DGAT_cat"/>
    <property type="match status" value="1"/>
</dbReference>
<keyword evidence="8" id="KW-1133">Transmembrane helix</keyword>
<evidence type="ECO:0000256" key="1">
    <source>
        <dbReference type="ARBA" id="ARBA00004771"/>
    </source>
</evidence>
<comment type="caution">
    <text evidence="11">The sequence shown here is derived from an EMBL/GenBank/DDBJ whole genome shotgun (WGS) entry which is preliminary data.</text>
</comment>
<comment type="similarity">
    <text evidence="5">In the N-terminal section; belongs to the long-chain O-acyltransferase family.</text>
</comment>
<feature type="transmembrane region" description="Helical" evidence="8">
    <location>
        <begin position="14"/>
        <end position="41"/>
    </location>
</feature>
<dbReference type="InterPro" id="IPR045034">
    <property type="entry name" value="O-acyltransferase_WSD1-like"/>
</dbReference>
<dbReference type="GO" id="GO:0019432">
    <property type="term" value="P:triglyceride biosynthetic process"/>
    <property type="evidence" value="ECO:0007669"/>
    <property type="project" value="TreeGrafter"/>
</dbReference>
<proteinExistence type="inferred from homology"/>
<accession>A0A9X0D7N9</accession>
<feature type="domain" description="O-acyltransferase WSD1-like N-terminal" evidence="9">
    <location>
        <begin position="103"/>
        <end position="233"/>
    </location>
</feature>
<dbReference type="OrthoDB" id="619536at2759"/>
<dbReference type="PANTHER" id="PTHR31650:SF1">
    <property type="entry name" value="WAX ESTER SYNTHASE_DIACYLGLYCEROL ACYLTRANSFERASE 4-RELATED"/>
    <property type="match status" value="1"/>
</dbReference>
<dbReference type="InterPro" id="IPR009721">
    <property type="entry name" value="O-acyltransferase_WSD1_C"/>
</dbReference>
<name>A0A9X0D7N9_9CNID</name>
<keyword evidence="4" id="KW-0012">Acyltransferase</keyword>
<reference evidence="11" key="1">
    <citation type="submission" date="2023-01" db="EMBL/GenBank/DDBJ databases">
        <title>Genome assembly of the deep-sea coral Lophelia pertusa.</title>
        <authorList>
            <person name="Herrera S."/>
            <person name="Cordes E."/>
        </authorList>
    </citation>
    <scope>NUCLEOTIDE SEQUENCE</scope>
    <source>
        <strain evidence="11">USNM1676648</strain>
        <tissue evidence="11">Polyp</tissue>
    </source>
</reference>
<keyword evidence="8" id="KW-0812">Transmembrane</keyword>
<comment type="catalytic activity">
    <reaction evidence="6">
        <text>a long chain fatty alcohol + a fatty acyl-CoA = a long-chain alcohol wax ester + CoA</text>
        <dbReference type="Rhea" id="RHEA:38443"/>
        <dbReference type="ChEBI" id="CHEBI:17135"/>
        <dbReference type="ChEBI" id="CHEBI:57287"/>
        <dbReference type="ChEBI" id="CHEBI:77636"/>
        <dbReference type="ChEBI" id="CHEBI:235323"/>
        <dbReference type="EC" id="2.3.1.75"/>
    </reaction>
</comment>
<dbReference type="EMBL" id="MU825873">
    <property type="protein sequence ID" value="KAJ7387929.1"/>
    <property type="molecule type" value="Genomic_DNA"/>
</dbReference>
<dbReference type="GO" id="GO:0047196">
    <property type="term" value="F:long-chain-alcohol O-fatty-acyltransferase activity"/>
    <property type="evidence" value="ECO:0007669"/>
    <property type="project" value="UniProtKB-EC"/>
</dbReference>
<dbReference type="PANTHER" id="PTHR31650">
    <property type="entry name" value="O-ACYLTRANSFERASE (WSD1-LIKE) FAMILY PROTEIN"/>
    <property type="match status" value="1"/>
</dbReference>
<keyword evidence="3" id="KW-0808">Transferase</keyword>
<evidence type="ECO:0000256" key="3">
    <source>
        <dbReference type="ARBA" id="ARBA00022679"/>
    </source>
</evidence>
<feature type="domain" description="O-acyltransferase WSD1 C-terminal" evidence="10">
    <location>
        <begin position="340"/>
        <end position="425"/>
    </location>
</feature>
<dbReference type="AlphaFoldDB" id="A0A9X0D7N9"/>
<evidence type="ECO:0000259" key="9">
    <source>
        <dbReference type="Pfam" id="PF03007"/>
    </source>
</evidence>
<evidence type="ECO:0000256" key="6">
    <source>
        <dbReference type="ARBA" id="ARBA00047604"/>
    </source>
</evidence>
<evidence type="ECO:0000256" key="8">
    <source>
        <dbReference type="SAM" id="Phobius"/>
    </source>
</evidence>
<comment type="pathway">
    <text evidence="2">Lipid metabolism.</text>
</comment>
<evidence type="ECO:0000259" key="10">
    <source>
        <dbReference type="Pfam" id="PF06974"/>
    </source>
</evidence>
<evidence type="ECO:0008006" key="13">
    <source>
        <dbReference type="Google" id="ProtNLM"/>
    </source>
</evidence>
<dbReference type="GO" id="GO:0004144">
    <property type="term" value="F:diacylglycerol O-acyltransferase activity"/>
    <property type="evidence" value="ECO:0007669"/>
    <property type="project" value="UniProtKB-EC"/>
</dbReference>
<dbReference type="Pfam" id="PF06974">
    <property type="entry name" value="WS_DGAT_C"/>
    <property type="match status" value="1"/>
</dbReference>
<protein>
    <recommendedName>
        <fullName evidence="13">Diacylglycerol O-acyltransferase</fullName>
    </recommendedName>
</protein>
<evidence type="ECO:0000256" key="5">
    <source>
        <dbReference type="ARBA" id="ARBA00024360"/>
    </source>
</evidence>
<evidence type="ECO:0000256" key="2">
    <source>
        <dbReference type="ARBA" id="ARBA00005189"/>
    </source>
</evidence>
<keyword evidence="8" id="KW-0472">Membrane</keyword>
<organism evidence="11 12">
    <name type="scientific">Desmophyllum pertusum</name>
    <dbReference type="NCBI Taxonomy" id="174260"/>
    <lineage>
        <taxon>Eukaryota</taxon>
        <taxon>Metazoa</taxon>
        <taxon>Cnidaria</taxon>
        <taxon>Anthozoa</taxon>
        <taxon>Hexacorallia</taxon>
        <taxon>Scleractinia</taxon>
        <taxon>Caryophylliina</taxon>
        <taxon>Caryophylliidae</taxon>
        <taxon>Desmophyllum</taxon>
    </lineage>
</organism>
<comment type="pathway">
    <text evidence="1">Glycerolipid metabolism; triacylglycerol biosynthesis.</text>
</comment>
<dbReference type="GO" id="GO:0005886">
    <property type="term" value="C:plasma membrane"/>
    <property type="evidence" value="ECO:0007669"/>
    <property type="project" value="TreeGrafter"/>
</dbReference>
<comment type="catalytic activity">
    <reaction evidence="7">
        <text>an acyl-CoA + a 1,2-diacyl-sn-glycerol = a triacyl-sn-glycerol + CoA</text>
        <dbReference type="Rhea" id="RHEA:10868"/>
        <dbReference type="ChEBI" id="CHEBI:17815"/>
        <dbReference type="ChEBI" id="CHEBI:57287"/>
        <dbReference type="ChEBI" id="CHEBI:58342"/>
        <dbReference type="ChEBI" id="CHEBI:64615"/>
        <dbReference type="EC" id="2.3.1.20"/>
    </reaction>
</comment>
<dbReference type="InterPro" id="IPR004255">
    <property type="entry name" value="O-acyltransferase_WSD1_N"/>
</dbReference>
<evidence type="ECO:0000313" key="11">
    <source>
        <dbReference type="EMBL" id="KAJ7387929.1"/>
    </source>
</evidence>
<dbReference type="Proteomes" id="UP001163046">
    <property type="component" value="Unassembled WGS sequence"/>
</dbReference>
<evidence type="ECO:0000313" key="12">
    <source>
        <dbReference type="Proteomes" id="UP001163046"/>
    </source>
</evidence>